<dbReference type="AlphaFoldDB" id="A0A2S0P903"/>
<organism evidence="2 3">
    <name type="scientific">Microvirgula aerodenitrificans</name>
    <dbReference type="NCBI Taxonomy" id="57480"/>
    <lineage>
        <taxon>Bacteria</taxon>
        <taxon>Pseudomonadati</taxon>
        <taxon>Pseudomonadota</taxon>
        <taxon>Betaproteobacteria</taxon>
        <taxon>Neisseriales</taxon>
        <taxon>Aquaspirillaceae</taxon>
        <taxon>Microvirgula</taxon>
    </lineage>
</organism>
<proteinExistence type="predicted"/>
<evidence type="ECO:0000256" key="1">
    <source>
        <dbReference type="SAM" id="MobiDB-lite"/>
    </source>
</evidence>
<evidence type="ECO:0008006" key="4">
    <source>
        <dbReference type="Google" id="ProtNLM"/>
    </source>
</evidence>
<feature type="compositionally biased region" description="Low complexity" evidence="1">
    <location>
        <begin position="215"/>
        <end position="229"/>
    </location>
</feature>
<dbReference type="KEGG" id="maer:DAI18_06690"/>
<feature type="region of interest" description="Disordered" evidence="1">
    <location>
        <begin position="171"/>
        <end position="237"/>
    </location>
</feature>
<dbReference type="PROSITE" id="PS51257">
    <property type="entry name" value="PROKAR_LIPOPROTEIN"/>
    <property type="match status" value="1"/>
</dbReference>
<keyword evidence="3" id="KW-1185">Reference proteome</keyword>
<sequence length="237" mass="25197">MLRLAAAVLALGLAACQTPPRTPAASAGARPLPSAAADTRIDQPRDQAELLAVIAQHHQDVIDASVMLFPRVRSPVWKAYLSDTIKTQANELRQVRALQEQLGGTPREVAARPFPDLLSGSVTDATTRYQQAKDARDDVLRQQLAAGNQLAAGAQLAGLVDKLSTRLPDEPARLARLGDEDPTRAPAATRAGRHADSARHGSARKHQAGSRKAHASAGKKSSKASATRSSSKKKHKK</sequence>
<name>A0A2S0P903_9NEIS</name>
<evidence type="ECO:0000313" key="2">
    <source>
        <dbReference type="EMBL" id="AVY93767.1"/>
    </source>
</evidence>
<gene>
    <name evidence="2" type="ORF">DAI18_06690</name>
</gene>
<feature type="compositionally biased region" description="Basic and acidic residues" evidence="1">
    <location>
        <begin position="171"/>
        <end position="183"/>
    </location>
</feature>
<protein>
    <recommendedName>
        <fullName evidence="4">DUF305 domain-containing protein</fullName>
    </recommendedName>
</protein>
<dbReference type="EMBL" id="CP028519">
    <property type="protein sequence ID" value="AVY93767.1"/>
    <property type="molecule type" value="Genomic_DNA"/>
</dbReference>
<feature type="compositionally biased region" description="Basic residues" evidence="1">
    <location>
        <begin position="201"/>
        <end position="214"/>
    </location>
</feature>
<dbReference type="Proteomes" id="UP000244173">
    <property type="component" value="Chromosome"/>
</dbReference>
<reference evidence="2 3" key="1">
    <citation type="submission" date="2018-04" db="EMBL/GenBank/DDBJ databases">
        <title>Denitrifier Microvirgula.</title>
        <authorList>
            <person name="Anderson E."/>
            <person name="Jang J."/>
            <person name="Ishii S."/>
        </authorList>
    </citation>
    <scope>NUCLEOTIDE SEQUENCE [LARGE SCALE GENOMIC DNA]</scope>
    <source>
        <strain evidence="2 3">BE2.4</strain>
    </source>
</reference>
<evidence type="ECO:0000313" key="3">
    <source>
        <dbReference type="Proteomes" id="UP000244173"/>
    </source>
</evidence>
<accession>A0A2S0P903</accession>